<organism evidence="2 3">
    <name type="scientific">Trichinella patagoniensis</name>
    <dbReference type="NCBI Taxonomy" id="990121"/>
    <lineage>
        <taxon>Eukaryota</taxon>
        <taxon>Metazoa</taxon>
        <taxon>Ecdysozoa</taxon>
        <taxon>Nematoda</taxon>
        <taxon>Enoplea</taxon>
        <taxon>Dorylaimia</taxon>
        <taxon>Trichinellida</taxon>
        <taxon>Trichinellidae</taxon>
        <taxon>Trichinella</taxon>
    </lineage>
</organism>
<dbReference type="EMBL" id="JYDQ01000193">
    <property type="protein sequence ID" value="KRY11462.1"/>
    <property type="molecule type" value="Genomic_DNA"/>
</dbReference>
<protein>
    <submittedName>
        <fullName evidence="2">Uncharacterized protein</fullName>
    </submittedName>
</protein>
<comment type="caution">
    <text evidence="2">The sequence shown here is derived from an EMBL/GenBank/DDBJ whole genome shotgun (WGS) entry which is preliminary data.</text>
</comment>
<evidence type="ECO:0000313" key="2">
    <source>
        <dbReference type="EMBL" id="KRY18326.1"/>
    </source>
</evidence>
<proteinExistence type="predicted"/>
<sequence>MKNNIRCFFRKNLFQIDLNFDQRFLSLVEHLIVNCLCVVCKFNSAINRIQLNHQHWCCDDDAQFQRMTLKCLNGPGRTMQIVTFILNTNRVLLYQAMKSSLNSAMFVIFERYSVACAAV</sequence>
<evidence type="ECO:0000313" key="1">
    <source>
        <dbReference type="EMBL" id="KRY11462.1"/>
    </source>
</evidence>
<keyword evidence="3" id="KW-1185">Reference proteome</keyword>
<name>A0A0V1A088_9BILA</name>
<gene>
    <name evidence="1" type="ORF">T12_1853</name>
    <name evidence="2" type="ORF">T12_4709</name>
</gene>
<dbReference type="EMBL" id="JYDQ01000048">
    <property type="protein sequence ID" value="KRY18326.1"/>
    <property type="molecule type" value="Genomic_DNA"/>
</dbReference>
<evidence type="ECO:0000313" key="3">
    <source>
        <dbReference type="Proteomes" id="UP000054783"/>
    </source>
</evidence>
<accession>A0A0V1A088</accession>
<reference evidence="2 3" key="1">
    <citation type="submission" date="2015-01" db="EMBL/GenBank/DDBJ databases">
        <title>Evolution of Trichinella species and genotypes.</title>
        <authorList>
            <person name="Korhonen P.K."/>
            <person name="Edoardo P."/>
            <person name="Giuseppe L.R."/>
            <person name="Gasser R.B."/>
        </authorList>
    </citation>
    <scope>NUCLEOTIDE SEQUENCE [LARGE SCALE GENOMIC DNA]</scope>
    <source>
        <strain evidence="2">ISS2496</strain>
    </source>
</reference>
<dbReference type="AlphaFoldDB" id="A0A0V1A088"/>
<dbReference type="Proteomes" id="UP000054783">
    <property type="component" value="Unassembled WGS sequence"/>
</dbReference>